<dbReference type="PANTHER" id="PTHR45784:SF8">
    <property type="entry name" value="C-TYPE MANNOSE RECEPTOR 2-RELATED"/>
    <property type="match status" value="1"/>
</dbReference>
<dbReference type="InterPro" id="IPR001304">
    <property type="entry name" value="C-type_lectin-like"/>
</dbReference>
<organism evidence="2 3">
    <name type="scientific">Cirrhinus molitorella</name>
    <name type="common">mud carp</name>
    <dbReference type="NCBI Taxonomy" id="172907"/>
    <lineage>
        <taxon>Eukaryota</taxon>
        <taxon>Metazoa</taxon>
        <taxon>Chordata</taxon>
        <taxon>Craniata</taxon>
        <taxon>Vertebrata</taxon>
        <taxon>Euteleostomi</taxon>
        <taxon>Actinopterygii</taxon>
        <taxon>Neopterygii</taxon>
        <taxon>Teleostei</taxon>
        <taxon>Ostariophysi</taxon>
        <taxon>Cypriniformes</taxon>
        <taxon>Cyprinidae</taxon>
        <taxon>Labeoninae</taxon>
        <taxon>Labeonini</taxon>
        <taxon>Cirrhinus</taxon>
    </lineage>
</organism>
<evidence type="ECO:0000259" key="1">
    <source>
        <dbReference type="PROSITE" id="PS50041"/>
    </source>
</evidence>
<keyword evidence="3" id="KW-1185">Reference proteome</keyword>
<dbReference type="InterPro" id="IPR016187">
    <property type="entry name" value="CTDL_fold"/>
</dbReference>
<dbReference type="Gene3D" id="3.10.100.10">
    <property type="entry name" value="Mannose-Binding Protein A, subunit A"/>
    <property type="match status" value="2"/>
</dbReference>
<dbReference type="InterPro" id="IPR016186">
    <property type="entry name" value="C-type_lectin-like/link_sf"/>
</dbReference>
<dbReference type="SMART" id="SM00034">
    <property type="entry name" value="CLECT"/>
    <property type="match status" value="2"/>
</dbReference>
<dbReference type="EMBL" id="JAYMGO010000007">
    <property type="protein sequence ID" value="KAL1271754.1"/>
    <property type="molecule type" value="Genomic_DNA"/>
</dbReference>
<dbReference type="SUPFAM" id="SSF56436">
    <property type="entry name" value="C-type lectin-like"/>
    <property type="match status" value="2"/>
</dbReference>
<proteinExistence type="predicted"/>
<sequence>MYSTWSGAQSYCKVHHDDLSTVSNEELQLLSDHPIVYPFFIVGLYQNTQNMWKWSTGEPATINKWDFGEPNLDTERCGAVKEAKFHNIPCTWPLPFFCMEVFELILVQQTSTWEEALQYCRRHYTDLAILSSDVIMTETMNKSRAALTDDVWIGLRFIAGDWLWVNGEDLEYKGWPMGEELKCPAMNQRCGVYNVKQMVWKAVDCECRLNFLCVIR</sequence>
<gene>
    <name evidence="2" type="ORF">QQF64_030770</name>
</gene>
<feature type="domain" description="C-type lectin" evidence="1">
    <location>
        <begin position="94"/>
        <end position="214"/>
    </location>
</feature>
<name>A0ABR3N492_9TELE</name>
<dbReference type="Proteomes" id="UP001558613">
    <property type="component" value="Unassembled WGS sequence"/>
</dbReference>
<evidence type="ECO:0000313" key="3">
    <source>
        <dbReference type="Proteomes" id="UP001558613"/>
    </source>
</evidence>
<dbReference type="Pfam" id="PF00059">
    <property type="entry name" value="Lectin_C"/>
    <property type="match status" value="2"/>
</dbReference>
<feature type="domain" description="C-type lectin" evidence="1">
    <location>
        <begin position="1"/>
        <end position="99"/>
    </location>
</feature>
<comment type="caution">
    <text evidence="2">The sequence shown here is derived from an EMBL/GenBank/DDBJ whole genome shotgun (WGS) entry which is preliminary data.</text>
</comment>
<evidence type="ECO:0000313" key="2">
    <source>
        <dbReference type="EMBL" id="KAL1271754.1"/>
    </source>
</evidence>
<accession>A0ABR3N492</accession>
<reference evidence="2 3" key="1">
    <citation type="submission" date="2023-09" db="EMBL/GenBank/DDBJ databases">
        <authorList>
            <person name="Wang M."/>
        </authorList>
    </citation>
    <scope>NUCLEOTIDE SEQUENCE [LARGE SCALE GENOMIC DNA]</scope>
    <source>
        <strain evidence="2">GT-2023</strain>
        <tissue evidence="2">Liver</tissue>
    </source>
</reference>
<dbReference type="PANTHER" id="PTHR45784">
    <property type="entry name" value="C-TYPE LECTIN DOMAIN FAMILY 20 MEMBER A-RELATED"/>
    <property type="match status" value="1"/>
</dbReference>
<dbReference type="PROSITE" id="PS50041">
    <property type="entry name" value="C_TYPE_LECTIN_2"/>
    <property type="match status" value="2"/>
</dbReference>
<protein>
    <recommendedName>
        <fullName evidence="1">C-type lectin domain-containing protein</fullName>
    </recommendedName>
</protein>